<dbReference type="SUPFAM" id="SSF52540">
    <property type="entry name" value="P-loop containing nucleoside triphosphate hydrolases"/>
    <property type="match status" value="1"/>
</dbReference>
<proteinExistence type="predicted"/>
<dbReference type="Proteomes" id="UP000050360">
    <property type="component" value="Unassembled WGS sequence"/>
</dbReference>
<dbReference type="Gene3D" id="3.40.50.300">
    <property type="entry name" value="P-loop containing nucleotide triphosphate hydrolases"/>
    <property type="match status" value="1"/>
</dbReference>
<dbReference type="AlphaFoldDB" id="A0A0P7ZF25"/>
<dbReference type="InterPro" id="IPR004256">
    <property type="entry name" value="DUF234"/>
</dbReference>
<dbReference type="InterPro" id="IPR036390">
    <property type="entry name" value="WH_DNA-bd_sf"/>
</dbReference>
<evidence type="ECO:0000313" key="4">
    <source>
        <dbReference type="Proteomes" id="UP000050360"/>
    </source>
</evidence>
<feature type="domain" description="ATPase" evidence="1">
    <location>
        <begin position="5"/>
        <end position="206"/>
    </location>
</feature>
<name>A0A0P7ZF25_9EURY</name>
<dbReference type="SUPFAM" id="SSF46785">
    <property type="entry name" value="Winged helix' DNA-binding domain"/>
    <property type="match status" value="1"/>
</dbReference>
<gene>
    <name evidence="3" type="ORF">MPEBLZ_02098</name>
</gene>
<dbReference type="InterPro" id="IPR027417">
    <property type="entry name" value="P-loop_NTPase"/>
</dbReference>
<dbReference type="Pfam" id="PF01637">
    <property type="entry name" value="ATPase_2"/>
    <property type="match status" value="1"/>
</dbReference>
<protein>
    <submittedName>
        <fullName evidence="3">Archaeal ATPase</fullName>
    </submittedName>
</protein>
<reference evidence="3 4" key="1">
    <citation type="submission" date="2015-09" db="EMBL/GenBank/DDBJ databases">
        <title>A metagenomics-based metabolic model of nitrate-dependent anaerobic oxidation of methane by Methanoperedens-like archaea.</title>
        <authorList>
            <person name="Arshad A."/>
            <person name="Speth D.R."/>
            <person name="De Graaf R.M."/>
            <person name="Op Den Camp H.J."/>
            <person name="Jetten M.S."/>
            <person name="Welte C.U."/>
        </authorList>
    </citation>
    <scope>NUCLEOTIDE SEQUENCE [LARGE SCALE GENOMIC DNA]</scope>
</reference>
<dbReference type="PANTHER" id="PTHR34704:SF1">
    <property type="entry name" value="ATPASE"/>
    <property type="match status" value="1"/>
</dbReference>
<comment type="caution">
    <text evidence="3">The sequence shown here is derived from an EMBL/GenBank/DDBJ whole genome shotgun (WGS) entry which is preliminary data.</text>
</comment>
<organism evidence="3 4">
    <name type="scientific">Candidatus Methanoperedens nitratireducens</name>
    <dbReference type="NCBI Taxonomy" id="1392998"/>
    <lineage>
        <taxon>Archaea</taxon>
        <taxon>Methanobacteriati</taxon>
        <taxon>Methanobacteriota</taxon>
        <taxon>Stenosarchaea group</taxon>
        <taxon>Methanomicrobia</taxon>
        <taxon>Methanosarcinales</taxon>
        <taxon>ANME-2 cluster</taxon>
        <taxon>Candidatus Methanoperedentaceae</taxon>
        <taxon>Candidatus Methanoperedens</taxon>
    </lineage>
</organism>
<evidence type="ECO:0000313" key="3">
    <source>
        <dbReference type="EMBL" id="KPQ43340.1"/>
    </source>
</evidence>
<dbReference type="PATRIC" id="fig|1719120.3.peg.2297"/>
<dbReference type="InterPro" id="IPR011579">
    <property type="entry name" value="ATPase_dom"/>
</dbReference>
<sequence>MISKFIDRHQEMSLLEEEWNKPGGRLIILYGRRRIGKTRLLTEFISGKKGIFYIAEDTSPHIQINGLKEKIAEFTGDSLLKTLEIKDWDQLFGYLAKNSPQERFYLLIDEFSYLVKSDKRILSVMQKYWDTSFAASNICLLLSGSMLGLMSEMVLSYASPLYGRRSRDILLDGLFLKNAKEFLNMPFPEALELYMSIGGVPEYLIKASEYKSFKDFIEKEFFSKHGYFYREPYFIISQEFKELKTYFSILNAIAYGNTRPTEIANFTGIGAREIYPYLENLLRLGFIERQVSVIGNPKKGLYLIKDHVFDFWFNFVFKYREEIERGVFSVENESLTSFFGKKFEAFVLKEFIFNLLPSSQKIGKWWHKEEEIDIVALNEDSKEIVFFECKWSILRKKETEKIFFELKRKASLVKWQNPDRKERYGVIAKTIEGKETFREKGYFAFDLEDFQSNL</sequence>
<dbReference type="GO" id="GO:0005524">
    <property type="term" value="F:ATP binding"/>
    <property type="evidence" value="ECO:0007669"/>
    <property type="project" value="InterPro"/>
</dbReference>
<feature type="domain" description="DUF234" evidence="2">
    <location>
        <begin position="312"/>
        <end position="402"/>
    </location>
</feature>
<dbReference type="PANTHER" id="PTHR34704">
    <property type="entry name" value="ATPASE"/>
    <property type="match status" value="1"/>
</dbReference>
<evidence type="ECO:0000259" key="2">
    <source>
        <dbReference type="Pfam" id="PF03008"/>
    </source>
</evidence>
<accession>A0A0P7ZF25</accession>
<dbReference type="Pfam" id="PF03008">
    <property type="entry name" value="DUF234"/>
    <property type="match status" value="1"/>
</dbReference>
<dbReference type="EMBL" id="LKCM01000155">
    <property type="protein sequence ID" value="KPQ43340.1"/>
    <property type="molecule type" value="Genomic_DNA"/>
</dbReference>
<evidence type="ECO:0000259" key="1">
    <source>
        <dbReference type="Pfam" id="PF01637"/>
    </source>
</evidence>